<dbReference type="EMBL" id="LT960612">
    <property type="protein sequence ID" value="SON52873.1"/>
    <property type="molecule type" value="Genomic_DNA"/>
</dbReference>
<feature type="domain" description="ABC transporter" evidence="8">
    <location>
        <begin position="264"/>
        <end position="460"/>
    </location>
</feature>
<dbReference type="AlphaFoldDB" id="A0A2N8ZLU3"/>
<accession>A0A2N8ZLU3</accession>
<keyword evidence="4" id="KW-1003">Cell membrane</keyword>
<name>A0A2N8ZLU3_9VIBR</name>
<protein>
    <submittedName>
        <fullName evidence="9">ABC transporter family protein</fullName>
    </submittedName>
</protein>
<dbReference type="GO" id="GO:0016887">
    <property type="term" value="F:ATP hydrolysis activity"/>
    <property type="evidence" value="ECO:0007669"/>
    <property type="project" value="InterPro"/>
</dbReference>
<keyword evidence="6" id="KW-0067">ATP-binding</keyword>
<dbReference type="OrthoDB" id="9784450at2"/>
<dbReference type="SUPFAM" id="SSF52540">
    <property type="entry name" value="P-loop containing nucleoside triphosphate hydrolases"/>
    <property type="match status" value="2"/>
</dbReference>
<dbReference type="RefSeq" id="WP_102525017.1">
    <property type="nucleotide sequence ID" value="NZ_LT960612.1"/>
</dbReference>
<dbReference type="GO" id="GO:0005886">
    <property type="term" value="C:plasma membrane"/>
    <property type="evidence" value="ECO:0007669"/>
    <property type="project" value="UniProtKB-SubCell"/>
</dbReference>
<evidence type="ECO:0000256" key="6">
    <source>
        <dbReference type="ARBA" id="ARBA00022840"/>
    </source>
</evidence>
<evidence type="ECO:0000256" key="1">
    <source>
        <dbReference type="ARBA" id="ARBA00004417"/>
    </source>
</evidence>
<dbReference type="PROSITE" id="PS00211">
    <property type="entry name" value="ABC_TRANSPORTER_1"/>
    <property type="match status" value="1"/>
</dbReference>
<organism evidence="9 10">
    <name type="scientific">Vibrio tapetis subsp. tapetis</name>
    <dbReference type="NCBI Taxonomy" id="1671868"/>
    <lineage>
        <taxon>Bacteria</taxon>
        <taxon>Pseudomonadati</taxon>
        <taxon>Pseudomonadota</taxon>
        <taxon>Gammaproteobacteria</taxon>
        <taxon>Vibrionales</taxon>
        <taxon>Vibrionaceae</taxon>
        <taxon>Vibrio</taxon>
    </lineage>
</organism>
<dbReference type="GO" id="GO:0005524">
    <property type="term" value="F:ATP binding"/>
    <property type="evidence" value="ECO:0007669"/>
    <property type="project" value="UniProtKB-KW"/>
</dbReference>
<dbReference type="InterPro" id="IPR003593">
    <property type="entry name" value="AAA+_ATPase"/>
</dbReference>
<dbReference type="PANTHER" id="PTHR43297">
    <property type="entry name" value="OLIGOPEPTIDE TRANSPORT ATP-BINDING PROTEIN APPD"/>
    <property type="match status" value="1"/>
</dbReference>
<keyword evidence="3" id="KW-0813">Transport</keyword>
<feature type="domain" description="ABC transporter" evidence="8">
    <location>
        <begin position="5"/>
        <end position="244"/>
    </location>
</feature>
<comment type="subcellular location">
    <subcellularLocation>
        <location evidence="1">Cell inner membrane</location>
        <topology evidence="1">Peripheral membrane protein</topology>
    </subcellularLocation>
</comment>
<comment type="similarity">
    <text evidence="2">Belongs to the ABC transporter superfamily.</text>
</comment>
<evidence type="ECO:0000256" key="5">
    <source>
        <dbReference type="ARBA" id="ARBA00022741"/>
    </source>
</evidence>
<evidence type="ECO:0000256" key="2">
    <source>
        <dbReference type="ARBA" id="ARBA00005417"/>
    </source>
</evidence>
<dbReference type="SMART" id="SM00382">
    <property type="entry name" value="AAA"/>
    <property type="match status" value="2"/>
</dbReference>
<evidence type="ECO:0000313" key="10">
    <source>
        <dbReference type="Proteomes" id="UP000235828"/>
    </source>
</evidence>
<dbReference type="PROSITE" id="PS50893">
    <property type="entry name" value="ABC_TRANSPORTER_2"/>
    <property type="match status" value="2"/>
</dbReference>
<dbReference type="Gene3D" id="3.40.50.300">
    <property type="entry name" value="P-loop containing nucleotide triphosphate hydrolases"/>
    <property type="match status" value="2"/>
</dbReference>
<dbReference type="InterPro" id="IPR017871">
    <property type="entry name" value="ABC_transporter-like_CS"/>
</dbReference>
<evidence type="ECO:0000313" key="9">
    <source>
        <dbReference type="EMBL" id="SON52873.1"/>
    </source>
</evidence>
<dbReference type="InterPro" id="IPR003439">
    <property type="entry name" value="ABC_transporter-like_ATP-bd"/>
</dbReference>
<keyword evidence="10" id="KW-1185">Reference proteome</keyword>
<reference evidence="9 10" key="1">
    <citation type="submission" date="2017-10" db="EMBL/GenBank/DDBJ databases">
        <authorList>
            <person name="Banno H."/>
            <person name="Chua N.-H."/>
        </authorList>
    </citation>
    <scope>NUCLEOTIDE SEQUENCE [LARGE SCALE GENOMIC DNA]</scope>
    <source>
        <strain evidence="9">Vibrio tapetis CECT4600</strain>
    </source>
</reference>
<dbReference type="InterPro" id="IPR050388">
    <property type="entry name" value="ABC_Ni/Peptide_Import"/>
</dbReference>
<keyword evidence="5" id="KW-0547">Nucleotide-binding</keyword>
<dbReference type="InterPro" id="IPR027417">
    <property type="entry name" value="P-loop_NTPase"/>
</dbReference>
<dbReference type="Pfam" id="PF00005">
    <property type="entry name" value="ABC_tran"/>
    <property type="match status" value="2"/>
</dbReference>
<evidence type="ECO:0000259" key="8">
    <source>
        <dbReference type="PROSITE" id="PS50893"/>
    </source>
</evidence>
<evidence type="ECO:0000256" key="3">
    <source>
        <dbReference type="ARBA" id="ARBA00022448"/>
    </source>
</evidence>
<sequence>MSVLLDVQSLSIFDQDTALVSDLSFQLSQHQAVTILGETGSGKSLLAHAIIGTLPDALQSQGNIVLFDKEHSKRTKSDIEALWGRDLAVLPQEPWYALNPVMNSKEQVSEVHQLVRNDNQNAESLTKQAFAGVGLSADIDKYPHQLSGGMAQRVSYLCATQSNTQILIADEPTKGLDISRRDDIIEQLLRQKETASVITITHDVEVARRLGGEIIVMKQGQIQERGSSDAVLNAPKSDYTKALIQADPQNWNTLQKSHLNEPLLSVKGLSITRGSKMLFSDLSFTLSEGEILGISGDSGSGKSSLADALLGLLPANQGVVKRHRELRVGQALKLYQDPPSAMAKSVSLQVLLHDLCSRHQISIDEIDPLLTRLKLSKKLLARPATQVSGGELQRFAILRALLMKPALLIADEPTSRLDPITAANTLQLIVELTQEIGCALVLISHEPQVLSKTCHRIITL</sequence>
<evidence type="ECO:0000256" key="7">
    <source>
        <dbReference type="ARBA" id="ARBA00023136"/>
    </source>
</evidence>
<dbReference type="Proteomes" id="UP000235828">
    <property type="component" value="Chromosome B"/>
</dbReference>
<evidence type="ECO:0000256" key="4">
    <source>
        <dbReference type="ARBA" id="ARBA00022475"/>
    </source>
</evidence>
<gene>
    <name evidence="9" type="ORF">VTAP4600_B1262</name>
</gene>
<dbReference type="PANTHER" id="PTHR43297:SF7">
    <property type="entry name" value="D,D-DIPEPTIDE TRANSPORT ATP-BINDING PROTEIN DDPD-RELATED"/>
    <property type="match status" value="1"/>
</dbReference>
<dbReference type="KEGG" id="vta:B1262"/>
<keyword evidence="7" id="KW-0472">Membrane</keyword>
<proteinExistence type="inferred from homology"/>